<protein>
    <submittedName>
        <fullName evidence="1">27236_t:CDS:1</fullName>
    </submittedName>
</protein>
<reference evidence="1" key="1">
    <citation type="submission" date="2021-06" db="EMBL/GenBank/DDBJ databases">
        <authorList>
            <person name="Kallberg Y."/>
            <person name="Tangrot J."/>
            <person name="Rosling A."/>
        </authorList>
    </citation>
    <scope>NUCLEOTIDE SEQUENCE</scope>
    <source>
        <strain evidence="1">MA461A</strain>
    </source>
</reference>
<organism evidence="1 2">
    <name type="scientific">Racocetra persica</name>
    <dbReference type="NCBI Taxonomy" id="160502"/>
    <lineage>
        <taxon>Eukaryota</taxon>
        <taxon>Fungi</taxon>
        <taxon>Fungi incertae sedis</taxon>
        <taxon>Mucoromycota</taxon>
        <taxon>Glomeromycotina</taxon>
        <taxon>Glomeromycetes</taxon>
        <taxon>Diversisporales</taxon>
        <taxon>Gigasporaceae</taxon>
        <taxon>Racocetra</taxon>
    </lineage>
</organism>
<feature type="non-terminal residue" evidence="1">
    <location>
        <position position="48"/>
    </location>
</feature>
<evidence type="ECO:0000313" key="2">
    <source>
        <dbReference type="Proteomes" id="UP000789920"/>
    </source>
</evidence>
<gene>
    <name evidence="1" type="ORF">RPERSI_LOCUS30880</name>
</gene>
<dbReference type="EMBL" id="CAJVQC010122222">
    <property type="protein sequence ID" value="CAG8838992.1"/>
    <property type="molecule type" value="Genomic_DNA"/>
</dbReference>
<keyword evidence="2" id="KW-1185">Reference proteome</keyword>
<feature type="non-terminal residue" evidence="1">
    <location>
        <position position="1"/>
    </location>
</feature>
<sequence length="48" mass="5698">NDNEIDLEGFFEEICYDDVDIKALYENVEVVVIKKRQSFDDFEQAKSH</sequence>
<dbReference type="Proteomes" id="UP000789920">
    <property type="component" value="Unassembled WGS sequence"/>
</dbReference>
<comment type="caution">
    <text evidence="1">The sequence shown here is derived from an EMBL/GenBank/DDBJ whole genome shotgun (WGS) entry which is preliminary data.</text>
</comment>
<evidence type="ECO:0000313" key="1">
    <source>
        <dbReference type="EMBL" id="CAG8838992.1"/>
    </source>
</evidence>
<accession>A0ACA9SGB3</accession>
<proteinExistence type="predicted"/>
<name>A0ACA9SGB3_9GLOM</name>